<dbReference type="Pfam" id="PF01116">
    <property type="entry name" value="F_bP_aldolase"/>
    <property type="match status" value="1"/>
</dbReference>
<protein>
    <submittedName>
        <fullName evidence="7">Fructose-1,6-bisphosphate aldolase, class II</fullName>
        <ecNumber evidence="7">4.1.2.13</ecNumber>
    </submittedName>
</protein>
<dbReference type="KEGG" id="upa:UPA3_0636"/>
<evidence type="ECO:0000256" key="3">
    <source>
        <dbReference type="ARBA" id="ARBA00023239"/>
    </source>
</evidence>
<name>A0A2C9DYU8_UREP2</name>
<dbReference type="GO" id="GO:0008270">
    <property type="term" value="F:zinc ion binding"/>
    <property type="evidence" value="ECO:0007669"/>
    <property type="project" value="InterPro"/>
</dbReference>
<dbReference type="PANTHER" id="PTHR30304:SF0">
    <property type="entry name" value="D-TAGATOSE-1,6-BISPHOSPHATE ALDOLASE SUBUNIT GATY-RELATED"/>
    <property type="match status" value="1"/>
</dbReference>
<evidence type="ECO:0000256" key="4">
    <source>
        <dbReference type="PIRSR" id="PIRSR001359-1"/>
    </source>
</evidence>
<keyword evidence="2 6" id="KW-0862">Zinc</keyword>
<feature type="binding site" evidence="5">
    <location>
        <position position="180"/>
    </location>
    <ligand>
        <name>dihydroxyacetone phosphate</name>
        <dbReference type="ChEBI" id="CHEBI:57642"/>
    </ligand>
</feature>
<evidence type="ECO:0000256" key="1">
    <source>
        <dbReference type="ARBA" id="ARBA00022723"/>
    </source>
</evidence>
<dbReference type="SUPFAM" id="SSF51569">
    <property type="entry name" value="Aldolase"/>
    <property type="match status" value="1"/>
</dbReference>
<feature type="binding site" evidence="6">
    <location>
        <position position="208"/>
    </location>
    <ligand>
        <name>Zn(2+)</name>
        <dbReference type="ChEBI" id="CHEBI:29105"/>
        <label>1</label>
        <note>catalytic</note>
    </ligand>
</feature>
<reference evidence="7 8" key="1">
    <citation type="submission" date="2008-02" db="EMBL/GenBank/DDBJ databases">
        <title>Genome sequence of Ureaplasma parvum serovar 3.</title>
        <authorList>
            <person name="Methe B.A."/>
            <person name="Glass J."/>
            <person name="Waites K."/>
            <person name="Shrivastava S."/>
        </authorList>
    </citation>
    <scope>NUCLEOTIDE SEQUENCE [LARGE SCALE GENOMIC DNA]</scope>
    <source>
        <strain evidence="8">ATCC 27815 / 27 / NCTC 11736</strain>
    </source>
</reference>
<evidence type="ECO:0000313" key="8">
    <source>
        <dbReference type="Proteomes" id="UP000002162"/>
    </source>
</evidence>
<feature type="binding site" evidence="5">
    <location>
        <begin position="230"/>
        <end position="233"/>
    </location>
    <ligand>
        <name>dihydroxyacetone phosphate</name>
        <dbReference type="ChEBI" id="CHEBI:57642"/>
    </ligand>
</feature>
<evidence type="ECO:0000256" key="5">
    <source>
        <dbReference type="PIRSR" id="PIRSR001359-2"/>
    </source>
</evidence>
<accession>A0A2C9DYU8</accession>
<dbReference type="EC" id="4.1.2.13" evidence="7"/>
<dbReference type="GO" id="GO:0006096">
    <property type="term" value="P:glycolytic process"/>
    <property type="evidence" value="ECO:0007669"/>
    <property type="project" value="InterPro"/>
</dbReference>
<dbReference type="Gene3D" id="3.20.20.70">
    <property type="entry name" value="Aldolase class I"/>
    <property type="match status" value="1"/>
</dbReference>
<keyword evidence="1 6" id="KW-0479">Metal-binding</keyword>
<dbReference type="SMR" id="A0A2C9DYU8"/>
<comment type="cofactor">
    <cofactor evidence="6">
        <name>Zn(2+)</name>
        <dbReference type="ChEBI" id="CHEBI:29105"/>
    </cofactor>
    <text evidence="6">Binds 2 Zn(2+) ions per subunit. One is catalytic and the other provides a structural contribution.</text>
</comment>
<dbReference type="InterPro" id="IPR000771">
    <property type="entry name" value="FBA_II"/>
</dbReference>
<organism evidence="7 8">
    <name type="scientific">Ureaplasma parvum serovar 3 (strain ATCC 27815 / 27 / NCTC 11736)</name>
    <dbReference type="NCBI Taxonomy" id="505682"/>
    <lineage>
        <taxon>Bacteria</taxon>
        <taxon>Bacillati</taxon>
        <taxon>Mycoplasmatota</taxon>
        <taxon>Mycoplasmoidales</taxon>
        <taxon>Mycoplasmoidaceae</taxon>
        <taxon>Ureaplasma</taxon>
    </lineage>
</organism>
<dbReference type="GO" id="GO:0030388">
    <property type="term" value="P:fructose 1,6-bisphosphate metabolic process"/>
    <property type="evidence" value="ECO:0007669"/>
    <property type="project" value="InterPro"/>
</dbReference>
<dbReference type="HOGENOM" id="CLU_040088_0_1_14"/>
<dbReference type="PANTHER" id="PTHR30304">
    <property type="entry name" value="D-TAGATOSE-1,6-BISPHOSPHATE ALDOLASE"/>
    <property type="match status" value="1"/>
</dbReference>
<dbReference type="PROSITE" id="PS00806">
    <property type="entry name" value="ALDOLASE_CLASS_II_2"/>
    <property type="match status" value="1"/>
</dbReference>
<dbReference type="PIRSF" id="PIRSF001359">
    <property type="entry name" value="F_bP_aldolase_II"/>
    <property type="match status" value="1"/>
</dbReference>
<feature type="active site" description="Proton donor" evidence="4">
    <location>
        <position position="86"/>
    </location>
</feature>
<evidence type="ECO:0000256" key="6">
    <source>
        <dbReference type="PIRSR" id="PIRSR001359-3"/>
    </source>
</evidence>
<dbReference type="EMBL" id="CP000942">
    <property type="protein sequence ID" value="ACA33118.1"/>
    <property type="molecule type" value="Genomic_DNA"/>
</dbReference>
<feature type="binding site" evidence="6">
    <location>
        <position position="179"/>
    </location>
    <ligand>
        <name>Zn(2+)</name>
        <dbReference type="ChEBI" id="CHEBI:29105"/>
        <label>1</label>
        <note>catalytic</note>
    </ligand>
</feature>
<dbReference type="InterPro" id="IPR011289">
    <property type="entry name" value="Fruc_bis_ald_class-2"/>
</dbReference>
<dbReference type="GO" id="GO:0004332">
    <property type="term" value="F:fructose-bisphosphate aldolase activity"/>
    <property type="evidence" value="ECO:0007669"/>
    <property type="project" value="UniProtKB-EC"/>
</dbReference>
<feature type="binding site" evidence="5">
    <location>
        <begin position="209"/>
        <end position="211"/>
    </location>
    <ligand>
        <name>dihydroxyacetone phosphate</name>
        <dbReference type="ChEBI" id="CHEBI:57642"/>
    </ligand>
</feature>
<dbReference type="CDD" id="cd00947">
    <property type="entry name" value="TBP_aldolase_IIB"/>
    <property type="match status" value="1"/>
</dbReference>
<dbReference type="RefSeq" id="WP_006688794.1">
    <property type="nucleotide sequence ID" value="NC_010503.1"/>
</dbReference>
<evidence type="ECO:0000313" key="7">
    <source>
        <dbReference type="EMBL" id="ACA33118.1"/>
    </source>
</evidence>
<keyword evidence="3 7" id="KW-0456">Lyase</keyword>
<feature type="binding site" evidence="6">
    <location>
        <position position="137"/>
    </location>
    <ligand>
        <name>Zn(2+)</name>
        <dbReference type="ChEBI" id="CHEBI:29105"/>
        <label>2</label>
    </ligand>
</feature>
<evidence type="ECO:0000256" key="2">
    <source>
        <dbReference type="ARBA" id="ARBA00022833"/>
    </source>
</evidence>
<feature type="binding site" evidence="6">
    <location>
        <position position="87"/>
    </location>
    <ligand>
        <name>Zn(2+)</name>
        <dbReference type="ChEBI" id="CHEBI:29105"/>
        <label>1</label>
        <note>catalytic</note>
    </ligand>
</feature>
<dbReference type="GeneID" id="29672322"/>
<dbReference type="NCBIfam" id="TIGR00167">
    <property type="entry name" value="cbbA"/>
    <property type="match status" value="1"/>
</dbReference>
<dbReference type="Proteomes" id="UP000002162">
    <property type="component" value="Chromosome"/>
</dbReference>
<gene>
    <name evidence="7" type="primary">fba</name>
    <name evidence="7" type="ordered locus">UPA3_0636</name>
</gene>
<dbReference type="InterPro" id="IPR050246">
    <property type="entry name" value="Class_II_FBP_aldolase"/>
</dbReference>
<dbReference type="NCBIfam" id="TIGR01859">
    <property type="entry name" value="fruc_bis_ald"/>
    <property type="match status" value="1"/>
</dbReference>
<dbReference type="InterPro" id="IPR013785">
    <property type="entry name" value="Aldolase_TIM"/>
</dbReference>
<proteinExistence type="predicted"/>
<feature type="binding site" evidence="6">
    <location>
        <position position="107"/>
    </location>
    <ligand>
        <name>Zn(2+)</name>
        <dbReference type="ChEBI" id="CHEBI:29105"/>
        <label>2</label>
    </ligand>
</feature>
<sequence length="290" mass="31713">MSPLVNAKKMIQNAYENHYAVAAININNLEWIKAALLAAQETNSPLLLATSEGAVKYMGGYDNCYAMVVNLIKQMNIKTPVCLHLDHGTYEGCIKAINAGYSSIMYDGSKLSIEENIKNTKELLTITKLKGVSVEVEVGSIGGTEDGITSEGELANIDDCYQMCLLDIDMLACGIGNIHGIYPKNWKGLNFNLLKEINNKVNKPIVLHGGSGISDEQILKAINLGVAKININTECQIAFSNALQDHLTKAGDLILSKQYDPRKILAYGVDAIKNTIIDKFTKFNSLNKIK</sequence>
<dbReference type="AlphaFoldDB" id="A0A2C9DYU8"/>